<name>A0A9D5JYQ9_9BACT</name>
<accession>A0A9D5JYQ9</accession>
<organism evidence="1 2">
    <name type="scientific">candidate division KSB3 bacterium</name>
    <dbReference type="NCBI Taxonomy" id="2044937"/>
    <lineage>
        <taxon>Bacteria</taxon>
        <taxon>candidate division KSB3</taxon>
    </lineage>
</organism>
<comment type="caution">
    <text evidence="1">The sequence shown here is derived from an EMBL/GenBank/DDBJ whole genome shotgun (WGS) entry which is preliminary data.</text>
</comment>
<dbReference type="InterPro" id="IPR029060">
    <property type="entry name" value="PIN-like_dom_sf"/>
</dbReference>
<sequence length="160" mass="18611">MEKPTVYLETTIPSYYTARVSQHLIVAAHQAITQDWWQQEARKYECYISQFVLDEAAEGDQDAAKKRLDFLAPFPLLKITEEVLTLTELVLQTKYIPEKAIRDASHIAIAVVHNIDYLLTWNCTHINNALFKEKLRVLFEQQGFRLPIICTPEELMEETE</sequence>
<evidence type="ECO:0000313" key="2">
    <source>
        <dbReference type="Proteomes" id="UP000649604"/>
    </source>
</evidence>
<dbReference type="Proteomes" id="UP000649604">
    <property type="component" value="Unassembled WGS sequence"/>
</dbReference>
<dbReference type="EMBL" id="WJJP01000603">
    <property type="protein sequence ID" value="MBD3326583.1"/>
    <property type="molecule type" value="Genomic_DNA"/>
</dbReference>
<dbReference type="SUPFAM" id="SSF88723">
    <property type="entry name" value="PIN domain-like"/>
    <property type="match status" value="1"/>
</dbReference>
<gene>
    <name evidence="1" type="ORF">GF339_18510</name>
</gene>
<dbReference type="AlphaFoldDB" id="A0A9D5JYQ9"/>
<evidence type="ECO:0000313" key="1">
    <source>
        <dbReference type="EMBL" id="MBD3326583.1"/>
    </source>
</evidence>
<protein>
    <recommendedName>
        <fullName evidence="3">DNA-binding protein</fullName>
    </recommendedName>
</protein>
<dbReference type="CDD" id="cd18687">
    <property type="entry name" value="PIN_VapC-like"/>
    <property type="match status" value="1"/>
</dbReference>
<evidence type="ECO:0008006" key="3">
    <source>
        <dbReference type="Google" id="ProtNLM"/>
    </source>
</evidence>
<reference evidence="1" key="1">
    <citation type="submission" date="2019-11" db="EMBL/GenBank/DDBJ databases">
        <title>Microbial mats filling the niche in hypersaline microbial mats.</title>
        <authorList>
            <person name="Wong H.L."/>
            <person name="Macleod F.I."/>
            <person name="White R.A. III"/>
            <person name="Burns B.P."/>
        </authorList>
    </citation>
    <scope>NUCLEOTIDE SEQUENCE</scope>
    <source>
        <strain evidence="1">Rbin_158</strain>
    </source>
</reference>
<proteinExistence type="predicted"/>